<organism evidence="1">
    <name type="scientific">Pithovirus LCPAC401</name>
    <dbReference type="NCBI Taxonomy" id="2506595"/>
    <lineage>
        <taxon>Viruses</taxon>
        <taxon>Pithoviruses</taxon>
    </lineage>
</organism>
<protein>
    <submittedName>
        <fullName evidence="1">Uncharacterized protein</fullName>
    </submittedName>
</protein>
<sequence>MGEGQICTTCREFKLLSEFEDNNLRCCVCVECVPNENMDKLDKFVTQQFNELRIKAESEEVDFKLTVDDILQTEGKVRQDRY</sequence>
<gene>
    <name evidence="1" type="ORF">LCPAC401_00220</name>
</gene>
<evidence type="ECO:0000313" key="1">
    <source>
        <dbReference type="EMBL" id="QBK92384.1"/>
    </source>
</evidence>
<proteinExistence type="predicted"/>
<dbReference type="EMBL" id="MK500577">
    <property type="protein sequence ID" value="QBK92384.1"/>
    <property type="molecule type" value="Genomic_DNA"/>
</dbReference>
<name>A0A481Z916_9VIRU</name>
<reference evidence="1" key="1">
    <citation type="journal article" date="2019" name="MBio">
        <title>Virus Genomes from Deep Sea Sediments Expand the Ocean Megavirome and Support Independent Origins of Viral Gigantism.</title>
        <authorList>
            <person name="Backstrom D."/>
            <person name="Yutin N."/>
            <person name="Jorgensen S.L."/>
            <person name="Dharamshi J."/>
            <person name="Homa F."/>
            <person name="Zaremba-Niedwiedzka K."/>
            <person name="Spang A."/>
            <person name="Wolf Y.I."/>
            <person name="Koonin E.V."/>
            <person name="Ettema T.J."/>
        </authorList>
    </citation>
    <scope>NUCLEOTIDE SEQUENCE</scope>
</reference>
<accession>A0A481Z916</accession>